<dbReference type="PANTHER" id="PTHR12101:SF1">
    <property type="entry name" value="BVES"/>
    <property type="match status" value="1"/>
</dbReference>
<dbReference type="PANTHER" id="PTHR12101">
    <property type="entry name" value="POPEYE DOMAIN CONTAINING PROTEIN"/>
    <property type="match status" value="1"/>
</dbReference>
<dbReference type="Proteomes" id="UP000594262">
    <property type="component" value="Unplaced"/>
</dbReference>
<dbReference type="EnsemblMetazoa" id="CLYHEMT019901.1">
    <property type="protein sequence ID" value="CLYHEMP019901.1"/>
    <property type="gene ID" value="CLYHEMG019901"/>
</dbReference>
<protein>
    <recommendedName>
        <fullName evidence="6">POPDC1-3 domain-containing protein</fullName>
    </recommendedName>
</protein>
<dbReference type="GeneID" id="136820367"/>
<feature type="transmembrane region" description="Helical" evidence="5">
    <location>
        <begin position="63"/>
        <end position="82"/>
    </location>
</feature>
<dbReference type="RefSeq" id="XP_066932658.1">
    <property type="nucleotide sequence ID" value="XM_067076557.1"/>
</dbReference>
<name>A0A7M5X9L5_9CNID</name>
<evidence type="ECO:0000256" key="1">
    <source>
        <dbReference type="ARBA" id="ARBA00004141"/>
    </source>
</evidence>
<dbReference type="GO" id="GO:0042383">
    <property type="term" value="C:sarcolemma"/>
    <property type="evidence" value="ECO:0007669"/>
    <property type="project" value="TreeGrafter"/>
</dbReference>
<accession>A0A7M5X9L5</accession>
<dbReference type="InterPro" id="IPR055272">
    <property type="entry name" value="POPDC1-3_dom"/>
</dbReference>
<proteinExistence type="predicted"/>
<keyword evidence="4 5" id="KW-0472">Membrane</keyword>
<comment type="subcellular location">
    <subcellularLocation>
        <location evidence="1">Membrane</location>
        <topology evidence="1">Multi-pass membrane protein</topology>
    </subcellularLocation>
</comment>
<evidence type="ECO:0000256" key="2">
    <source>
        <dbReference type="ARBA" id="ARBA00022692"/>
    </source>
</evidence>
<dbReference type="Pfam" id="PF04831">
    <property type="entry name" value="POPDC1-3"/>
    <property type="match status" value="1"/>
</dbReference>
<feature type="transmembrane region" description="Helical" evidence="5">
    <location>
        <begin position="12"/>
        <end position="29"/>
    </location>
</feature>
<reference evidence="7" key="1">
    <citation type="submission" date="2021-01" db="UniProtKB">
        <authorList>
            <consortium name="EnsemblMetazoa"/>
        </authorList>
    </citation>
    <scope>IDENTIFICATION</scope>
</reference>
<keyword evidence="8" id="KW-1185">Reference proteome</keyword>
<dbReference type="AlphaFoldDB" id="A0A7M5X9L5"/>
<evidence type="ECO:0000256" key="4">
    <source>
        <dbReference type="ARBA" id="ARBA00023136"/>
    </source>
</evidence>
<feature type="transmembrane region" description="Helical" evidence="5">
    <location>
        <begin position="36"/>
        <end position="57"/>
    </location>
</feature>
<evidence type="ECO:0000313" key="8">
    <source>
        <dbReference type="Proteomes" id="UP000594262"/>
    </source>
</evidence>
<keyword evidence="2 5" id="KW-0812">Transmembrane</keyword>
<organism evidence="7 8">
    <name type="scientific">Clytia hemisphaerica</name>
    <dbReference type="NCBI Taxonomy" id="252671"/>
    <lineage>
        <taxon>Eukaryota</taxon>
        <taxon>Metazoa</taxon>
        <taxon>Cnidaria</taxon>
        <taxon>Hydrozoa</taxon>
        <taxon>Hydroidolina</taxon>
        <taxon>Leptothecata</taxon>
        <taxon>Obeliida</taxon>
        <taxon>Clytiidae</taxon>
        <taxon>Clytia</taxon>
    </lineage>
</organism>
<feature type="domain" description="POPDC1-3" evidence="6">
    <location>
        <begin position="12"/>
        <end position="235"/>
    </location>
</feature>
<evidence type="ECO:0000259" key="6">
    <source>
        <dbReference type="Pfam" id="PF04831"/>
    </source>
</evidence>
<evidence type="ECO:0000313" key="7">
    <source>
        <dbReference type="EnsemblMetazoa" id="CLYHEMP019901.1"/>
    </source>
</evidence>
<dbReference type="GO" id="GO:0042391">
    <property type="term" value="P:regulation of membrane potential"/>
    <property type="evidence" value="ECO:0007669"/>
    <property type="project" value="TreeGrafter"/>
</dbReference>
<dbReference type="OrthoDB" id="425611at2759"/>
<evidence type="ECO:0000256" key="3">
    <source>
        <dbReference type="ARBA" id="ARBA00022989"/>
    </source>
</evidence>
<evidence type="ECO:0000256" key="5">
    <source>
        <dbReference type="SAM" id="Phobius"/>
    </source>
</evidence>
<dbReference type="GO" id="GO:0051146">
    <property type="term" value="P:striated muscle cell differentiation"/>
    <property type="evidence" value="ECO:0007669"/>
    <property type="project" value="TreeGrafter"/>
</dbReference>
<sequence length="306" mass="35425">MHKCEVWSEPYHTYFQLACFVGALTYFCPNNLKGLIALRLLLGISGVLFCLWTGTIICAIDSFIYNFIFAFVNFGHVAYLCYQMRPVKFKEDEHETLYKAVFEQLAIKRYQYKPLVQWATTERLSKGEFYSVENETRGEKISIMLIGSAIVKKNGKVLHKIKPYEFLDSPEWVQSTQGIFAAPVTFEVSIQSEGCTIISWKRTDLIRTLRKQPLVKNKFNSIIGQDVAMKLFKSNKLFDRNDENNNECMRVDVRHLMYNGNGKTGFDENAGKVRKHVMVTGIYHLNLAFKHENEEIITDQVRINRG</sequence>
<dbReference type="InterPro" id="IPR006916">
    <property type="entry name" value="POPDC1-3"/>
</dbReference>
<dbReference type="GO" id="GO:0030552">
    <property type="term" value="F:cAMP binding"/>
    <property type="evidence" value="ECO:0007669"/>
    <property type="project" value="TreeGrafter"/>
</dbReference>
<keyword evidence="3 5" id="KW-1133">Transmembrane helix</keyword>